<dbReference type="EMBL" id="FSRK01000001">
    <property type="protein sequence ID" value="SIN99484.1"/>
    <property type="molecule type" value="Genomic_DNA"/>
</dbReference>
<proteinExistence type="predicted"/>
<reference evidence="2" key="1">
    <citation type="submission" date="2016-11" db="EMBL/GenBank/DDBJ databases">
        <authorList>
            <person name="Varghese N."/>
            <person name="Submissions S."/>
        </authorList>
    </citation>
    <scope>NUCLEOTIDE SEQUENCE [LARGE SCALE GENOMIC DNA]</scope>
    <source>
        <strain evidence="2">DSM 27623</strain>
    </source>
</reference>
<evidence type="ECO:0008006" key="3">
    <source>
        <dbReference type="Google" id="ProtNLM"/>
    </source>
</evidence>
<dbReference type="InterPro" id="IPR047727">
    <property type="entry name" value="Sce7725-like"/>
</dbReference>
<evidence type="ECO:0000313" key="2">
    <source>
        <dbReference type="Proteomes" id="UP000185207"/>
    </source>
</evidence>
<accession>A0A1N6FW36</accession>
<dbReference type="OrthoDB" id="8910160at2"/>
<dbReference type="Proteomes" id="UP000185207">
    <property type="component" value="Unassembled WGS sequence"/>
</dbReference>
<sequence>MYFPILTAKQNELLALNELPEEIFCITVPILILPKSKNLKSQLLKIIDKNIYFILVINSPNSSHPNQHEIQKEFIDEFLNDYENFSLAYIVNKETSPYDITDFFDSNPNKKKSLLHYSEFPDHKFLLKNSQSKFDIYLRDKVSDDYVNNTARGEIVYIKDGFKRKNTNREYPEKSGFSSFIFTYESEGIYGFGDYNVIGKDVKDGGGSPYAIVLHLTTIDKENITVYHFLSDDNDDQKNQANKFRQAVKKLVEHLDSNPMFEGEGIKDFRRNHTDQHFPNLGVCKRMSIKNHIEQITNAISII</sequence>
<evidence type="ECO:0000313" key="1">
    <source>
        <dbReference type="EMBL" id="SIN99484.1"/>
    </source>
</evidence>
<dbReference type="NCBIfam" id="NF033831">
    <property type="entry name" value="sce7725_fam"/>
    <property type="match status" value="1"/>
</dbReference>
<gene>
    <name evidence="1" type="ORF">SAMN05444409_1512</name>
</gene>
<dbReference type="AlphaFoldDB" id="A0A1N6FW36"/>
<keyword evidence="2" id="KW-1185">Reference proteome</keyword>
<protein>
    <recommendedName>
        <fullName evidence="3">Sce7725 family protein</fullName>
    </recommendedName>
</protein>
<organism evidence="1 2">
    <name type="scientific">Epilithonimonas zeae</name>
    <dbReference type="NCBI Taxonomy" id="1416779"/>
    <lineage>
        <taxon>Bacteria</taxon>
        <taxon>Pseudomonadati</taxon>
        <taxon>Bacteroidota</taxon>
        <taxon>Flavobacteriia</taxon>
        <taxon>Flavobacteriales</taxon>
        <taxon>Weeksellaceae</taxon>
        <taxon>Chryseobacterium group</taxon>
        <taxon>Epilithonimonas</taxon>
    </lineage>
</organism>
<name>A0A1N6FW36_9FLAO</name>
<dbReference type="STRING" id="1416779.SAMN05444409_1512"/>
<dbReference type="RefSeq" id="WP_074234296.1">
    <property type="nucleotide sequence ID" value="NZ_FSRK01000001.1"/>
</dbReference>